<feature type="transmembrane region" description="Helical" evidence="1">
    <location>
        <begin position="67"/>
        <end position="89"/>
    </location>
</feature>
<dbReference type="InterPro" id="IPR035287">
    <property type="entry name" value="DUF5362"/>
</dbReference>
<dbReference type="Proteomes" id="UP000271937">
    <property type="component" value="Unassembled WGS sequence"/>
</dbReference>
<comment type="caution">
    <text evidence="2">The sequence shown here is derived from an EMBL/GenBank/DDBJ whole genome shotgun (WGS) entry which is preliminary data.</text>
</comment>
<dbReference type="AlphaFoldDB" id="A0A3P3WBJ9"/>
<protein>
    <recommendedName>
        <fullName evidence="4">DUF5362 domain-containing protein</fullName>
    </recommendedName>
</protein>
<proteinExistence type="predicted"/>
<keyword evidence="1" id="KW-0472">Membrane</keyword>
<feature type="transmembrane region" description="Helical" evidence="1">
    <location>
        <begin position="28"/>
        <end position="55"/>
    </location>
</feature>
<dbReference type="RefSeq" id="WP_125012630.1">
    <property type="nucleotide sequence ID" value="NZ_RQVR01000008.1"/>
</dbReference>
<evidence type="ECO:0008006" key="4">
    <source>
        <dbReference type="Google" id="ProtNLM"/>
    </source>
</evidence>
<keyword evidence="3" id="KW-1185">Reference proteome</keyword>
<feature type="transmembrane region" description="Helical" evidence="1">
    <location>
        <begin position="126"/>
        <end position="150"/>
    </location>
</feature>
<reference evidence="2 3" key="1">
    <citation type="submission" date="2018-11" db="EMBL/GenBank/DDBJ databases">
        <title>Flavobacterium sp. nov., YIM 102600 draft genome.</title>
        <authorList>
            <person name="Li G."/>
            <person name="Jiang Y."/>
        </authorList>
    </citation>
    <scope>NUCLEOTIDE SEQUENCE [LARGE SCALE GENOMIC DNA]</scope>
    <source>
        <strain evidence="2 3">YIM 102600</strain>
    </source>
</reference>
<gene>
    <name evidence="2" type="ORF">EG849_08355</name>
</gene>
<evidence type="ECO:0000313" key="3">
    <source>
        <dbReference type="Proteomes" id="UP000271937"/>
    </source>
</evidence>
<dbReference type="OrthoDB" id="1121797at2"/>
<organism evidence="2 3">
    <name type="scientific">Flavobacterium macacae</name>
    <dbReference type="NCBI Taxonomy" id="2488993"/>
    <lineage>
        <taxon>Bacteria</taxon>
        <taxon>Pseudomonadati</taxon>
        <taxon>Bacteroidota</taxon>
        <taxon>Flavobacteriia</taxon>
        <taxon>Flavobacteriales</taxon>
        <taxon>Flavobacteriaceae</taxon>
        <taxon>Flavobacterium</taxon>
    </lineage>
</organism>
<accession>A0A3P3WBJ9</accession>
<keyword evidence="1" id="KW-1133">Transmembrane helix</keyword>
<evidence type="ECO:0000313" key="2">
    <source>
        <dbReference type="EMBL" id="RRJ91396.1"/>
    </source>
</evidence>
<dbReference type="EMBL" id="RQVR01000008">
    <property type="protein sequence ID" value="RRJ91396.1"/>
    <property type="molecule type" value="Genomic_DNA"/>
</dbReference>
<keyword evidence="1" id="KW-0812">Transmembrane</keyword>
<name>A0A3P3WBJ9_9FLAO</name>
<dbReference type="Pfam" id="PF17319">
    <property type="entry name" value="DUF5362"/>
    <property type="match status" value="1"/>
</dbReference>
<evidence type="ECO:0000256" key="1">
    <source>
        <dbReference type="SAM" id="Phobius"/>
    </source>
</evidence>
<sequence>MEERSTFENFEMQLNETAKSFLKEIAKWAYFLSIVGYVGIGFMVLAALFFGSVIAGAGAMSGGGMGALGAMGGTFITVLYLIIALIYFFPVYYLNKFASNAKQAFRTDDTESLTKSFEFLKSHYKFMGIFTIVLISFYILIIVITMIGAASSAF</sequence>